<feature type="compositionally biased region" description="Basic residues" evidence="5">
    <location>
        <begin position="8"/>
        <end position="20"/>
    </location>
</feature>
<dbReference type="RefSeq" id="WP_264065897.1">
    <property type="nucleotide sequence ID" value="NZ_JACKTY010000012.1"/>
</dbReference>
<feature type="region of interest" description="Disordered" evidence="5">
    <location>
        <begin position="1"/>
        <end position="21"/>
    </location>
</feature>
<dbReference type="EMBL" id="JACKTY010000012">
    <property type="protein sequence ID" value="MCV7225144.1"/>
    <property type="molecule type" value="Genomic_DNA"/>
</dbReference>
<dbReference type="Pfam" id="PF00440">
    <property type="entry name" value="TetR_N"/>
    <property type="match status" value="1"/>
</dbReference>
<protein>
    <submittedName>
        <fullName evidence="7">TetR/AcrR family transcriptional regulator</fullName>
    </submittedName>
</protein>
<evidence type="ECO:0000256" key="2">
    <source>
        <dbReference type="ARBA" id="ARBA00023125"/>
    </source>
</evidence>
<evidence type="ECO:0000256" key="4">
    <source>
        <dbReference type="PROSITE-ProRule" id="PRU00335"/>
    </source>
</evidence>
<feature type="domain" description="HTH tetR-type" evidence="6">
    <location>
        <begin position="20"/>
        <end position="80"/>
    </location>
</feature>
<dbReference type="InterPro" id="IPR009057">
    <property type="entry name" value="Homeodomain-like_sf"/>
</dbReference>
<dbReference type="Proteomes" id="UP001526201">
    <property type="component" value="Unassembled WGS sequence"/>
</dbReference>
<dbReference type="SUPFAM" id="SSF46689">
    <property type="entry name" value="Homeodomain-like"/>
    <property type="match status" value="1"/>
</dbReference>
<evidence type="ECO:0000313" key="7">
    <source>
        <dbReference type="EMBL" id="MCV7225144.1"/>
    </source>
</evidence>
<gene>
    <name evidence="7" type="ORF">H7J73_03725</name>
</gene>
<name>A0ABT3C6P7_9MYCO</name>
<dbReference type="PRINTS" id="PR00455">
    <property type="entry name" value="HTHTETR"/>
</dbReference>
<keyword evidence="1" id="KW-0805">Transcription regulation</keyword>
<organism evidence="7 8">
    <name type="scientific">Mycolicibacterium komossense</name>
    <dbReference type="NCBI Taxonomy" id="1779"/>
    <lineage>
        <taxon>Bacteria</taxon>
        <taxon>Bacillati</taxon>
        <taxon>Actinomycetota</taxon>
        <taxon>Actinomycetes</taxon>
        <taxon>Mycobacteriales</taxon>
        <taxon>Mycobacteriaceae</taxon>
        <taxon>Mycolicibacterium</taxon>
    </lineage>
</organism>
<evidence type="ECO:0000256" key="3">
    <source>
        <dbReference type="ARBA" id="ARBA00023163"/>
    </source>
</evidence>
<sequence length="224" mass="25104">MTAGQRRLQPRKRPRQQRSARTRDRILEAAVHVFTKYGYARGTTKRIAEWADISIGSLYQYYPNKDAIVVELAVRHLDTGVALANQHRQAGSLRLIEDVLRDIVATAIDNHRQDPEFLRVLIDQAPRSRELMAKASELQDISIDAMRQLLSAQPEVIVEDKDSAARLVVLTIELVVHQALAAPRTLDTDVLSRELVAMLTRYLTADTANSATDRSDTTGSDLAH</sequence>
<comment type="caution">
    <text evidence="7">The sequence shown here is derived from an EMBL/GenBank/DDBJ whole genome shotgun (WGS) entry which is preliminary data.</text>
</comment>
<dbReference type="InterPro" id="IPR050109">
    <property type="entry name" value="HTH-type_TetR-like_transc_reg"/>
</dbReference>
<keyword evidence="3" id="KW-0804">Transcription</keyword>
<evidence type="ECO:0000256" key="5">
    <source>
        <dbReference type="SAM" id="MobiDB-lite"/>
    </source>
</evidence>
<keyword evidence="2 4" id="KW-0238">DNA-binding</keyword>
<keyword evidence="8" id="KW-1185">Reference proteome</keyword>
<dbReference type="PANTHER" id="PTHR30055:SF234">
    <property type="entry name" value="HTH-TYPE TRANSCRIPTIONAL REGULATOR BETI"/>
    <property type="match status" value="1"/>
</dbReference>
<dbReference type="PROSITE" id="PS50977">
    <property type="entry name" value="HTH_TETR_2"/>
    <property type="match status" value="1"/>
</dbReference>
<dbReference type="InterPro" id="IPR001647">
    <property type="entry name" value="HTH_TetR"/>
</dbReference>
<accession>A0ABT3C6P7</accession>
<evidence type="ECO:0000259" key="6">
    <source>
        <dbReference type="PROSITE" id="PS50977"/>
    </source>
</evidence>
<dbReference type="PANTHER" id="PTHR30055">
    <property type="entry name" value="HTH-TYPE TRANSCRIPTIONAL REGULATOR RUTR"/>
    <property type="match status" value="1"/>
</dbReference>
<feature type="DNA-binding region" description="H-T-H motif" evidence="4">
    <location>
        <begin position="43"/>
        <end position="62"/>
    </location>
</feature>
<evidence type="ECO:0000256" key="1">
    <source>
        <dbReference type="ARBA" id="ARBA00023015"/>
    </source>
</evidence>
<dbReference type="Pfam" id="PF17918">
    <property type="entry name" value="TetR_C_15"/>
    <property type="match status" value="1"/>
</dbReference>
<dbReference type="Gene3D" id="1.10.357.10">
    <property type="entry name" value="Tetracycline Repressor, domain 2"/>
    <property type="match status" value="1"/>
</dbReference>
<evidence type="ECO:0000313" key="8">
    <source>
        <dbReference type="Proteomes" id="UP001526201"/>
    </source>
</evidence>
<reference evidence="7 8" key="1">
    <citation type="journal article" date="2022" name="BMC Genomics">
        <title>Comparative genome analysis of mycobacteria focusing on tRNA and non-coding RNA.</title>
        <authorList>
            <person name="Behra P.R.K."/>
            <person name="Pettersson B.M.F."/>
            <person name="Ramesh M."/>
            <person name="Das S."/>
            <person name="Dasgupta S."/>
            <person name="Kirsebom L.A."/>
        </authorList>
    </citation>
    <scope>NUCLEOTIDE SEQUENCE [LARGE SCALE GENOMIC DNA]</scope>
    <source>
        <strain evidence="7 8">DSM 44078</strain>
    </source>
</reference>
<proteinExistence type="predicted"/>
<dbReference type="InterPro" id="IPR041669">
    <property type="entry name" value="TetR_C_15"/>
</dbReference>